<keyword evidence="3" id="KW-1185">Reference proteome</keyword>
<protein>
    <recommendedName>
        <fullName evidence="4">Minor tail protein</fullName>
    </recommendedName>
</protein>
<evidence type="ECO:0000313" key="3">
    <source>
        <dbReference type="Proteomes" id="UP000621454"/>
    </source>
</evidence>
<feature type="region of interest" description="Disordered" evidence="1">
    <location>
        <begin position="143"/>
        <end position="165"/>
    </location>
</feature>
<dbReference type="RefSeq" id="WP_188585357.1">
    <property type="nucleotide sequence ID" value="NZ_BMGC01000004.1"/>
</dbReference>
<gene>
    <name evidence="2" type="ORF">GCM10011489_08610</name>
</gene>
<evidence type="ECO:0000313" key="2">
    <source>
        <dbReference type="EMBL" id="GGB22670.1"/>
    </source>
</evidence>
<feature type="compositionally biased region" description="Polar residues" evidence="1">
    <location>
        <begin position="148"/>
        <end position="165"/>
    </location>
</feature>
<evidence type="ECO:0008006" key="4">
    <source>
        <dbReference type="Google" id="ProtNLM"/>
    </source>
</evidence>
<dbReference type="EMBL" id="BMGC01000004">
    <property type="protein sequence ID" value="GGB22670.1"/>
    <property type="molecule type" value="Genomic_DNA"/>
</dbReference>
<evidence type="ECO:0000256" key="1">
    <source>
        <dbReference type="SAM" id="MobiDB-lite"/>
    </source>
</evidence>
<accession>A0A916WPP4</accession>
<comment type="caution">
    <text evidence="2">The sequence shown here is derived from an EMBL/GenBank/DDBJ whole genome shotgun (WGS) entry which is preliminary data.</text>
</comment>
<reference evidence="2" key="2">
    <citation type="submission" date="2020-09" db="EMBL/GenBank/DDBJ databases">
        <authorList>
            <person name="Sun Q."/>
            <person name="Zhou Y."/>
        </authorList>
    </citation>
    <scope>NUCLEOTIDE SEQUENCE</scope>
    <source>
        <strain evidence="2">CGMCC 1.12827</strain>
    </source>
</reference>
<reference evidence="2" key="1">
    <citation type="journal article" date="2014" name="Int. J. Syst. Evol. Microbiol.">
        <title>Complete genome sequence of Corynebacterium casei LMG S-19264T (=DSM 44701T), isolated from a smear-ripened cheese.</title>
        <authorList>
            <consortium name="US DOE Joint Genome Institute (JGI-PGF)"/>
            <person name="Walter F."/>
            <person name="Albersmeier A."/>
            <person name="Kalinowski J."/>
            <person name="Ruckert C."/>
        </authorList>
    </citation>
    <scope>NUCLEOTIDE SEQUENCE</scope>
    <source>
        <strain evidence="2">CGMCC 1.12827</strain>
    </source>
</reference>
<dbReference type="Proteomes" id="UP000621454">
    <property type="component" value="Unassembled WGS sequence"/>
</dbReference>
<organism evidence="2 3">
    <name type="scientific">Gordonia jinhuaensis</name>
    <dbReference type="NCBI Taxonomy" id="1517702"/>
    <lineage>
        <taxon>Bacteria</taxon>
        <taxon>Bacillati</taxon>
        <taxon>Actinomycetota</taxon>
        <taxon>Actinomycetes</taxon>
        <taxon>Mycobacteriales</taxon>
        <taxon>Gordoniaceae</taxon>
        <taxon>Gordonia</taxon>
    </lineage>
</organism>
<dbReference type="AlphaFoldDB" id="A0A916WPP4"/>
<proteinExistence type="predicted"/>
<feature type="region of interest" description="Disordered" evidence="1">
    <location>
        <begin position="263"/>
        <end position="299"/>
    </location>
</feature>
<sequence length="348" mass="33246">MRIPSDKPTAHDYSNYLVATLEQMLPAPLGDLLEIISGVEDGDLNDVGTWVNNLKNVLGGGSGGISFPGAVIGGIIAAITQTWFGASYTNQTPEGVAAAINSIKSAIYGDITMWRLTGSGSFTVPDCKYLHVACIGAGDGGQGGHKGSQTVSTPPQGGSAGGFNSQLFTPSELGGVGATVTYTCGIPGSGGVGATATNGTGGAGGMGTETTFGTYLSSVKGQSTIGTHDGFLASASAPGRGGDAGFYNGSAMMASPTAGGGTPVGAGGAAGTASSRDGADAPDATVTRSPSGGGGGGGGYGANGAVPGLGKNGSVGGGGGAGGGSGHMFFNGSAGGRGGYGEIQIVTE</sequence>
<name>A0A916WPP4_9ACTN</name>